<feature type="region of interest" description="Disordered" evidence="2">
    <location>
        <begin position="865"/>
        <end position="904"/>
    </location>
</feature>
<comment type="caution">
    <text evidence="4">The sequence shown here is derived from an EMBL/GenBank/DDBJ whole genome shotgun (WGS) entry which is preliminary data.</text>
</comment>
<reference evidence="4 5" key="1">
    <citation type="submission" date="2019-10" db="EMBL/GenBank/DDBJ databases">
        <authorList>
            <person name="Palmer J.M."/>
        </authorList>
    </citation>
    <scope>NUCLEOTIDE SEQUENCE [LARGE SCALE GENOMIC DNA]</scope>
    <source>
        <strain evidence="4 5">TWF506</strain>
    </source>
</reference>
<organism evidence="4 5">
    <name type="scientific">Arthrobotrys conoides</name>
    <dbReference type="NCBI Taxonomy" id="74498"/>
    <lineage>
        <taxon>Eukaryota</taxon>
        <taxon>Fungi</taxon>
        <taxon>Dikarya</taxon>
        <taxon>Ascomycota</taxon>
        <taxon>Pezizomycotina</taxon>
        <taxon>Orbiliomycetes</taxon>
        <taxon>Orbiliales</taxon>
        <taxon>Orbiliaceae</taxon>
        <taxon>Arthrobotrys</taxon>
    </lineage>
</organism>
<evidence type="ECO:0000313" key="5">
    <source>
        <dbReference type="Proteomes" id="UP001307849"/>
    </source>
</evidence>
<accession>A0AAN8NJR9</accession>
<feature type="compositionally biased region" description="Basic and acidic residues" evidence="2">
    <location>
        <begin position="1"/>
        <end position="11"/>
    </location>
</feature>
<dbReference type="Proteomes" id="UP001307849">
    <property type="component" value="Unassembled WGS sequence"/>
</dbReference>
<protein>
    <recommendedName>
        <fullName evidence="3">C2H2-type domain-containing protein</fullName>
    </recommendedName>
</protein>
<dbReference type="PROSITE" id="PS50157">
    <property type="entry name" value="ZINC_FINGER_C2H2_2"/>
    <property type="match status" value="1"/>
</dbReference>
<dbReference type="AlphaFoldDB" id="A0AAN8NJR9"/>
<dbReference type="PROSITE" id="PS00028">
    <property type="entry name" value="ZINC_FINGER_C2H2_1"/>
    <property type="match status" value="3"/>
</dbReference>
<dbReference type="InterPro" id="IPR036236">
    <property type="entry name" value="Znf_C2H2_sf"/>
</dbReference>
<feature type="region of interest" description="Disordered" evidence="2">
    <location>
        <begin position="605"/>
        <end position="628"/>
    </location>
</feature>
<dbReference type="SUPFAM" id="SSF57667">
    <property type="entry name" value="beta-beta-alpha zinc fingers"/>
    <property type="match status" value="1"/>
</dbReference>
<dbReference type="SMART" id="SM00355">
    <property type="entry name" value="ZnF_C2H2"/>
    <property type="match status" value="7"/>
</dbReference>
<feature type="domain" description="C2H2-type" evidence="3">
    <location>
        <begin position="735"/>
        <end position="765"/>
    </location>
</feature>
<evidence type="ECO:0000313" key="4">
    <source>
        <dbReference type="EMBL" id="KAK6511008.1"/>
    </source>
</evidence>
<keyword evidence="1" id="KW-0479">Metal-binding</keyword>
<keyword evidence="1" id="KW-0863">Zinc-finger</keyword>
<feature type="compositionally biased region" description="Pro residues" evidence="2">
    <location>
        <begin position="868"/>
        <end position="877"/>
    </location>
</feature>
<name>A0AAN8NJR9_9PEZI</name>
<dbReference type="GO" id="GO:0008270">
    <property type="term" value="F:zinc ion binding"/>
    <property type="evidence" value="ECO:0007669"/>
    <property type="project" value="UniProtKB-KW"/>
</dbReference>
<dbReference type="PANTHER" id="PTHR35391:SF7">
    <property type="entry name" value="C2H2-TYPE DOMAIN-CONTAINING PROTEIN"/>
    <property type="match status" value="1"/>
</dbReference>
<feature type="compositionally biased region" description="Basic and acidic residues" evidence="2">
    <location>
        <begin position="889"/>
        <end position="899"/>
    </location>
</feature>
<dbReference type="InterPro" id="IPR013087">
    <property type="entry name" value="Znf_C2H2_type"/>
</dbReference>
<feature type="region of interest" description="Disordered" evidence="2">
    <location>
        <begin position="1"/>
        <end position="22"/>
    </location>
</feature>
<evidence type="ECO:0000259" key="3">
    <source>
        <dbReference type="PROSITE" id="PS50157"/>
    </source>
</evidence>
<keyword evidence="1" id="KW-0862">Zinc</keyword>
<evidence type="ECO:0000256" key="1">
    <source>
        <dbReference type="PROSITE-ProRule" id="PRU00042"/>
    </source>
</evidence>
<dbReference type="EMBL" id="JAVHJM010000007">
    <property type="protein sequence ID" value="KAK6511008.1"/>
    <property type="molecule type" value="Genomic_DNA"/>
</dbReference>
<sequence>MNHQDLPRDTGRGSSPQSTSSLVQSMGDIVMEDVDIVMDTGYQISIASITLECHQLFKETLANIQQSDEYDIFETQYGRLNIWASNIGAVAIDKSSLDYRLRLSDDIKSMVLQLLEVLKGSLRQALDEGRDPTRRAQVFGEVIEVASASLDRLQNLATVIRKSSAQSRNLRSKALSSDDEVNFKDFVLKVLKHRFKDANGSLCEQIAESVALRRKQFDYKIRHQGKLSRDIADLGPSRLRPEQSIVGTKHRLAASQIGRGKVDTVIREPKRLRRIAPLSSPCRVAPSETNASTLDTKVFRKTLPVYKAPRSIVSQGTSVRDLELEYPPPPTWALEQRECTCPYCCEILSSAHAKNERWWRHHVDTDLEPYSCISEKCRASPTQYAKFQDWLQHMATHGPSNVAWDVHLKMFHCPLCVSLEPFRWKEDFMSHMSTDHAERFTQTQLLTLGRRSTITVIREPHVCPFCNRIPEEIEKITPQNRGKIVELLPRHIAGHLRSLAFMALPYRDDIKDYESDAGRDRSGEGSVRSRRISDLTDLDDFESMETIRHYIKALKPEVFPEADPQFQEAATGRPAQLEWDFVPSEDYEIEQDPVMQHFIATQGEINHQGPPENNLSNLNPGEEMPGDPPSYESPNMVYGNLFTHGHLDQVNNLHSESTAEDSFANWLPPALRPVQESFGLANYFPVPQNIYQGGEYPENLLDPVVLDRCDICRRSFNNKRLFGDHMSKEHGVKAFKCEEPNCHAKYSRLDALRMHIRRVHTVPAKDSPVKVLMSPSDSGALSESASQETILKDLVLPSLKRRTREFMDRPEEAGLQFKESKWNAISRQRKVDDIFEKMPAPQQGISVANNVNIYRPLWADPLEQTLPYRPPFKPQPPVNLGSRPGQQQETDKETNHGEDASTPALRKFRALQQEAKKRLDDFVLSSSEPPLRPPVAEYSGDIQNSLAFRCDQCGAGTSTLELLERHVCNQNVEAQASSMMESSAKAPTMSPSGVVFMCVSGGCRAKFSTYIELSEHGYSAHGIPLTHKSPTGRKYIYRCHHCKAVSQSPDSLAKHKANCEYRKAAFAQNREEPPQEESPFI</sequence>
<dbReference type="PANTHER" id="PTHR35391">
    <property type="entry name" value="C2H2-TYPE DOMAIN-CONTAINING PROTEIN-RELATED"/>
    <property type="match status" value="1"/>
</dbReference>
<keyword evidence="5" id="KW-1185">Reference proteome</keyword>
<proteinExistence type="predicted"/>
<dbReference type="Gene3D" id="3.30.160.60">
    <property type="entry name" value="Classic Zinc Finger"/>
    <property type="match status" value="1"/>
</dbReference>
<evidence type="ECO:0000256" key="2">
    <source>
        <dbReference type="SAM" id="MobiDB-lite"/>
    </source>
</evidence>
<gene>
    <name evidence="4" type="ORF">TWF506_010093</name>
</gene>